<accession>A0AAV9S783</accession>
<dbReference type="AlphaFoldDB" id="A0AAV9S783"/>
<evidence type="ECO:0000313" key="2">
    <source>
        <dbReference type="Proteomes" id="UP001311232"/>
    </source>
</evidence>
<gene>
    <name evidence="1" type="ORF">CRENBAI_016521</name>
</gene>
<dbReference type="EMBL" id="JAHHUM010000866">
    <property type="protein sequence ID" value="KAK5617038.1"/>
    <property type="molecule type" value="Genomic_DNA"/>
</dbReference>
<comment type="caution">
    <text evidence="1">The sequence shown here is derived from an EMBL/GenBank/DDBJ whole genome shotgun (WGS) entry which is preliminary data.</text>
</comment>
<reference evidence="1 2" key="1">
    <citation type="submission" date="2021-06" db="EMBL/GenBank/DDBJ databases">
        <authorList>
            <person name="Palmer J.M."/>
        </authorList>
    </citation>
    <scope>NUCLEOTIDE SEQUENCE [LARGE SCALE GENOMIC DNA]</scope>
    <source>
        <strain evidence="1 2">MEX-2019</strain>
        <tissue evidence="1">Muscle</tissue>
    </source>
</reference>
<sequence>MERVTVLYLWYAKTRRQRRHPWVHQRQNHFGEYHHLLLEQCLVDGRFQRYFCLSRTQFEDLLSHVGRISPRDTIQMLDPRCRNLPICLRKSCGRRQRSVPSMRHQIRGASAACGFNSTWSESRCFIYGTPKHAASVDILGSPETEPLWRVPPLTPGAVSVDGRFQRYFCLSRTQFEDLLSHVGTNQPSGHIYRCWIPLQNTCPSVFGE</sequence>
<dbReference type="Proteomes" id="UP001311232">
    <property type="component" value="Unassembled WGS sequence"/>
</dbReference>
<name>A0AAV9S783_9TELE</name>
<organism evidence="1 2">
    <name type="scientific">Crenichthys baileyi</name>
    <name type="common">White River springfish</name>
    <dbReference type="NCBI Taxonomy" id="28760"/>
    <lineage>
        <taxon>Eukaryota</taxon>
        <taxon>Metazoa</taxon>
        <taxon>Chordata</taxon>
        <taxon>Craniata</taxon>
        <taxon>Vertebrata</taxon>
        <taxon>Euteleostomi</taxon>
        <taxon>Actinopterygii</taxon>
        <taxon>Neopterygii</taxon>
        <taxon>Teleostei</taxon>
        <taxon>Neoteleostei</taxon>
        <taxon>Acanthomorphata</taxon>
        <taxon>Ovalentaria</taxon>
        <taxon>Atherinomorphae</taxon>
        <taxon>Cyprinodontiformes</taxon>
        <taxon>Goodeidae</taxon>
        <taxon>Crenichthys</taxon>
    </lineage>
</organism>
<keyword evidence="2" id="KW-1185">Reference proteome</keyword>
<evidence type="ECO:0000313" key="1">
    <source>
        <dbReference type="EMBL" id="KAK5617038.1"/>
    </source>
</evidence>
<protein>
    <submittedName>
        <fullName evidence="1">Uncharacterized protein</fullName>
    </submittedName>
</protein>
<proteinExistence type="predicted"/>